<evidence type="ECO:0000256" key="1">
    <source>
        <dbReference type="SAM" id="MobiDB-lite"/>
    </source>
</evidence>
<dbReference type="InterPro" id="IPR043129">
    <property type="entry name" value="ATPase_NBD"/>
</dbReference>
<dbReference type="InterPro" id="IPR022496">
    <property type="entry name" value="T6A_TsaB"/>
</dbReference>
<name>A0ABT3HI54_9HYPH</name>
<feature type="compositionally biased region" description="Basic and acidic residues" evidence="1">
    <location>
        <begin position="210"/>
        <end position="223"/>
    </location>
</feature>
<gene>
    <name evidence="3" type="ORF">M2319_004448</name>
</gene>
<dbReference type="Proteomes" id="UP001209755">
    <property type="component" value="Unassembled WGS sequence"/>
</dbReference>
<dbReference type="PANTHER" id="PTHR11735:SF11">
    <property type="entry name" value="TRNA THREONYLCARBAMOYLADENOSINE BIOSYNTHESIS PROTEIN TSAB"/>
    <property type="match status" value="1"/>
</dbReference>
<feature type="region of interest" description="Disordered" evidence="1">
    <location>
        <begin position="199"/>
        <end position="223"/>
    </location>
</feature>
<dbReference type="NCBIfam" id="TIGR03725">
    <property type="entry name" value="T6A_YeaZ"/>
    <property type="match status" value="1"/>
</dbReference>
<dbReference type="Gene3D" id="3.30.420.40">
    <property type="match status" value="2"/>
</dbReference>
<dbReference type="CDD" id="cd24032">
    <property type="entry name" value="ASKHA_NBD_TsaB"/>
    <property type="match status" value="1"/>
</dbReference>
<dbReference type="PANTHER" id="PTHR11735">
    <property type="entry name" value="TRNA N6-ADENOSINE THREONYLCARBAMOYLTRANSFERASE"/>
    <property type="match status" value="1"/>
</dbReference>
<protein>
    <submittedName>
        <fullName evidence="3">tRNA threonylcarbamoyl adenosine modification protein YeaZ</fullName>
    </submittedName>
</protein>
<evidence type="ECO:0000313" key="4">
    <source>
        <dbReference type="Proteomes" id="UP001209755"/>
    </source>
</evidence>
<evidence type="ECO:0000313" key="3">
    <source>
        <dbReference type="EMBL" id="MCW2310083.1"/>
    </source>
</evidence>
<reference evidence="4" key="1">
    <citation type="submission" date="2023-07" db="EMBL/GenBank/DDBJ databases">
        <title>Genome sequencing of Purple Non-Sulfur Bacteria from various extreme environments.</title>
        <authorList>
            <person name="Mayer M."/>
        </authorList>
    </citation>
    <scope>NUCLEOTIDE SEQUENCE [LARGE SCALE GENOMIC DNA]</scope>
    <source>
        <strain evidence="4">DSM 17935</strain>
    </source>
</reference>
<evidence type="ECO:0000259" key="2">
    <source>
        <dbReference type="Pfam" id="PF00814"/>
    </source>
</evidence>
<dbReference type="Pfam" id="PF00814">
    <property type="entry name" value="TsaD"/>
    <property type="match status" value="1"/>
</dbReference>
<keyword evidence="4" id="KW-1185">Reference proteome</keyword>
<organism evidence="3 4">
    <name type="scientific">Rhodobium gokarnense</name>
    <dbReference type="NCBI Taxonomy" id="364296"/>
    <lineage>
        <taxon>Bacteria</taxon>
        <taxon>Pseudomonadati</taxon>
        <taxon>Pseudomonadota</taxon>
        <taxon>Alphaproteobacteria</taxon>
        <taxon>Hyphomicrobiales</taxon>
        <taxon>Rhodobiaceae</taxon>
        <taxon>Rhodobium</taxon>
    </lineage>
</organism>
<dbReference type="InterPro" id="IPR000905">
    <property type="entry name" value="Gcp-like_dom"/>
</dbReference>
<comment type="caution">
    <text evidence="3">The sequence shown here is derived from an EMBL/GenBank/DDBJ whole genome shotgun (WGS) entry which is preliminary data.</text>
</comment>
<dbReference type="RefSeq" id="WP_264603660.1">
    <property type="nucleotide sequence ID" value="NZ_JAOQNS010000018.1"/>
</dbReference>
<sequence>MRLLAIDTALTACSVAVLDDGDADRLETASEAMERGHAERLIGMIGEVLADAGLSFNDLDRIVATVGPGSFTGVRVGLSAARGLGLVLKKPVVGVTTLAALAESVRGEDVGPVAAVIDARRGEIYAELTGNGAPGGPRVCSAADFARDLPAGTRLVGSAAEEVARAADACGTAVTIVSPAGAPPIAAVARLGAAAPPPGAPPAPLYLRAPDAKPQADARLARV</sequence>
<accession>A0ABT3HI54</accession>
<dbReference type="SUPFAM" id="SSF53067">
    <property type="entry name" value="Actin-like ATPase domain"/>
    <property type="match status" value="1"/>
</dbReference>
<proteinExistence type="predicted"/>
<dbReference type="EMBL" id="JAOQNS010000018">
    <property type="protein sequence ID" value="MCW2310083.1"/>
    <property type="molecule type" value="Genomic_DNA"/>
</dbReference>
<feature type="domain" description="Gcp-like" evidence="2">
    <location>
        <begin position="32"/>
        <end position="127"/>
    </location>
</feature>